<evidence type="ECO:0000256" key="1">
    <source>
        <dbReference type="ARBA" id="ARBA00004613"/>
    </source>
</evidence>
<sequence length="615" mass="66325">MVLSCDPTKPERESCDEIPRVRPVRPPLKQGPEPSSCDVICPQGPPGYNGTDVSSPATLVLLACLENQDHRDHKVEEDLQVREAKEENLDDLDIPVRRVYKVFRVFGGYKAYRDHLEPPETMAHQVPTGPRENPAVQALRVKEETMEALDFQDFKDYQAHRDLQVRSVLTTGKVLSDLKADAAEEVLEANAASQEILEEMAVPVCQVPRATEAKLVHLVKGVLQDLQDLLDPPGYKSGNRLVLITFRDYQDLEESPDFQECKGSRATKVKLEKKEMLGRKETEVIVGCQDLQVWMVHVAPKVWTARQDLKDQKENLVLRDFKEFKAPSGAVGLPGSQGPPGEKGEAGTPGLPGLPAVVSSSGEKTTPGPPGEPGPPGSDGEKGERGFPGLPGSPGLVGLQGPEGPEGIPGKEGEQVYLDLRELQAAQVLKVAKENQVHPDAWVPQVIPAGPVTKETEESGAAKVQWDRADYRDPCGLPGSAGLSGLPGLMGPPGPAGSPGPPGPPGDSVGVAQLVLDSTGAPGVHGPRGYSGPPGLGLSRENGAPGVNGGPKDNPACQGYRARKDPQVCQDLQDKEDSRDCPELRDRPSDFNLLHVQRFKLIFVSVTFKPFPKFR</sequence>
<proteinExistence type="predicted"/>
<dbReference type="PANTHER" id="PTHR15427:SF52">
    <property type="entry name" value="C1Q DOMAIN-CONTAINING PROTEIN"/>
    <property type="match status" value="1"/>
</dbReference>
<evidence type="ECO:0000256" key="3">
    <source>
        <dbReference type="ARBA" id="ARBA00023119"/>
    </source>
</evidence>
<dbReference type="PANTHER" id="PTHR15427">
    <property type="entry name" value="EMILIN ELASTIN MICROFIBRIL INTERFACE-LOCATED PROTEIN ELASTIN MICROFIBRIL INTERFACER"/>
    <property type="match status" value="1"/>
</dbReference>
<reference evidence="5" key="1">
    <citation type="journal article" date="2020" name="J Insects Food Feed">
        <title>The yellow mealworm (Tenebrio molitor) genome: a resource for the emerging insects as food and feed industry.</title>
        <authorList>
            <person name="Eriksson T."/>
            <person name="Andere A."/>
            <person name="Kelstrup H."/>
            <person name="Emery V."/>
            <person name="Picard C."/>
        </authorList>
    </citation>
    <scope>NUCLEOTIDE SEQUENCE</scope>
    <source>
        <strain evidence="5">Stoneville</strain>
        <tissue evidence="5">Whole head</tissue>
    </source>
</reference>
<gene>
    <name evidence="5" type="ORF">GEV33_012012</name>
</gene>
<protein>
    <submittedName>
        <fullName evidence="5">Uncharacterized protein</fullName>
    </submittedName>
</protein>
<feature type="compositionally biased region" description="Low complexity" evidence="4">
    <location>
        <begin position="478"/>
        <end position="489"/>
    </location>
</feature>
<accession>A0A8J6HBM4</accession>
<keyword evidence="2" id="KW-0964">Secreted</keyword>
<feature type="region of interest" description="Disordered" evidence="4">
    <location>
        <begin position="478"/>
        <end position="587"/>
    </location>
</feature>
<evidence type="ECO:0000256" key="4">
    <source>
        <dbReference type="SAM" id="MobiDB-lite"/>
    </source>
</evidence>
<evidence type="ECO:0000313" key="6">
    <source>
        <dbReference type="Proteomes" id="UP000719412"/>
    </source>
</evidence>
<comment type="caution">
    <text evidence="5">The sequence shown here is derived from an EMBL/GenBank/DDBJ whole genome shotgun (WGS) entry which is preliminary data.</text>
</comment>
<feature type="compositionally biased region" description="Low complexity" evidence="4">
    <location>
        <begin position="387"/>
        <end position="408"/>
    </location>
</feature>
<dbReference type="GO" id="GO:0005576">
    <property type="term" value="C:extracellular region"/>
    <property type="evidence" value="ECO:0007669"/>
    <property type="project" value="UniProtKB-SubCell"/>
</dbReference>
<feature type="compositionally biased region" description="Pro residues" evidence="4">
    <location>
        <begin position="490"/>
        <end position="505"/>
    </location>
</feature>
<dbReference type="AlphaFoldDB" id="A0A8J6HBM4"/>
<feature type="region of interest" description="Disordered" evidence="4">
    <location>
        <begin position="327"/>
        <end position="411"/>
    </location>
</feature>
<reference evidence="5" key="2">
    <citation type="submission" date="2021-08" db="EMBL/GenBank/DDBJ databases">
        <authorList>
            <person name="Eriksson T."/>
        </authorList>
    </citation>
    <scope>NUCLEOTIDE SEQUENCE</scope>
    <source>
        <strain evidence="5">Stoneville</strain>
        <tissue evidence="5">Whole head</tissue>
    </source>
</reference>
<comment type="subcellular location">
    <subcellularLocation>
        <location evidence="1">Secreted</location>
    </subcellularLocation>
</comment>
<organism evidence="5 6">
    <name type="scientific">Tenebrio molitor</name>
    <name type="common">Yellow mealworm beetle</name>
    <dbReference type="NCBI Taxonomy" id="7067"/>
    <lineage>
        <taxon>Eukaryota</taxon>
        <taxon>Metazoa</taxon>
        <taxon>Ecdysozoa</taxon>
        <taxon>Arthropoda</taxon>
        <taxon>Hexapoda</taxon>
        <taxon>Insecta</taxon>
        <taxon>Pterygota</taxon>
        <taxon>Neoptera</taxon>
        <taxon>Endopterygota</taxon>
        <taxon>Coleoptera</taxon>
        <taxon>Polyphaga</taxon>
        <taxon>Cucujiformia</taxon>
        <taxon>Tenebrionidae</taxon>
        <taxon>Tenebrio</taxon>
    </lineage>
</organism>
<keyword evidence="3" id="KW-0176">Collagen</keyword>
<evidence type="ECO:0000256" key="2">
    <source>
        <dbReference type="ARBA" id="ARBA00022525"/>
    </source>
</evidence>
<keyword evidence="6" id="KW-1185">Reference proteome</keyword>
<dbReference type="Pfam" id="PF01391">
    <property type="entry name" value="Collagen"/>
    <property type="match status" value="1"/>
</dbReference>
<dbReference type="InterPro" id="IPR050392">
    <property type="entry name" value="Collagen/C1q_domain"/>
</dbReference>
<feature type="compositionally biased region" description="Basic and acidic residues" evidence="4">
    <location>
        <begin position="562"/>
        <end position="587"/>
    </location>
</feature>
<dbReference type="Proteomes" id="UP000719412">
    <property type="component" value="Unassembled WGS sequence"/>
</dbReference>
<feature type="compositionally biased region" description="Pro residues" evidence="4">
    <location>
        <begin position="367"/>
        <end position="376"/>
    </location>
</feature>
<dbReference type="InterPro" id="IPR008160">
    <property type="entry name" value="Collagen"/>
</dbReference>
<evidence type="ECO:0000313" key="5">
    <source>
        <dbReference type="EMBL" id="KAH0810783.1"/>
    </source>
</evidence>
<name>A0A8J6HBM4_TENMO</name>
<dbReference type="EMBL" id="JABDTM020027266">
    <property type="protein sequence ID" value="KAH0810783.1"/>
    <property type="molecule type" value="Genomic_DNA"/>
</dbReference>